<protein>
    <recommendedName>
        <fullName evidence="3">5'-nucleotidase</fullName>
        <ecNumber evidence="3">3.1.3.5</ecNumber>
    </recommendedName>
</protein>
<accession>A0A1K0IB07</accession>
<dbReference type="EC" id="3.1.3.5" evidence="3"/>
<keyword evidence="6" id="KW-0732">Signal</keyword>
<dbReference type="GO" id="GO:0008253">
    <property type="term" value="F:5'-nucleotidase activity"/>
    <property type="evidence" value="ECO:0007669"/>
    <property type="project" value="UniProtKB-EC"/>
</dbReference>
<evidence type="ECO:0000256" key="1">
    <source>
        <dbReference type="ARBA" id="ARBA00000815"/>
    </source>
</evidence>
<dbReference type="PANTHER" id="PTHR30457">
    <property type="entry name" value="5'-NUCLEOTIDASE SURE"/>
    <property type="match status" value="1"/>
</dbReference>
<dbReference type="GO" id="GO:0046872">
    <property type="term" value="F:metal ion binding"/>
    <property type="evidence" value="ECO:0007669"/>
    <property type="project" value="UniProtKB-KW"/>
</dbReference>
<evidence type="ECO:0000256" key="6">
    <source>
        <dbReference type="SAM" id="SignalP"/>
    </source>
</evidence>
<organism evidence="8">
    <name type="scientific">Cupriavidus necator</name>
    <name type="common">Alcaligenes eutrophus</name>
    <name type="synonym">Ralstonia eutropha</name>
    <dbReference type="NCBI Taxonomy" id="106590"/>
    <lineage>
        <taxon>Bacteria</taxon>
        <taxon>Pseudomonadati</taxon>
        <taxon>Pseudomonadota</taxon>
        <taxon>Betaproteobacteria</taxon>
        <taxon>Burkholderiales</taxon>
        <taxon>Burkholderiaceae</taxon>
        <taxon>Cupriavidus</taxon>
    </lineage>
</organism>
<name>A0A1K0IB07_CUPNE</name>
<dbReference type="AlphaFoldDB" id="A0A1K0IB07"/>
<evidence type="ECO:0000256" key="3">
    <source>
        <dbReference type="ARBA" id="ARBA00012643"/>
    </source>
</evidence>
<dbReference type="EMBL" id="FMSH01000081">
    <property type="protein sequence ID" value="SCU74316.1"/>
    <property type="molecule type" value="Genomic_DNA"/>
</dbReference>
<evidence type="ECO:0000259" key="7">
    <source>
        <dbReference type="Pfam" id="PF01975"/>
    </source>
</evidence>
<evidence type="ECO:0000256" key="2">
    <source>
        <dbReference type="ARBA" id="ARBA00011062"/>
    </source>
</evidence>
<keyword evidence="4" id="KW-0479">Metal-binding</keyword>
<evidence type="ECO:0000313" key="8">
    <source>
        <dbReference type="EMBL" id="SCU74316.1"/>
    </source>
</evidence>
<reference evidence="8" key="1">
    <citation type="submission" date="2016-09" db="EMBL/GenBank/DDBJ databases">
        <authorList>
            <person name="Capua I."/>
            <person name="De Benedictis P."/>
            <person name="Joannis T."/>
            <person name="Lombin L.H."/>
            <person name="Cattoli G."/>
        </authorList>
    </citation>
    <scope>NUCLEOTIDE SEQUENCE</scope>
    <source>
        <strain evidence="8">B9</strain>
    </source>
</reference>
<gene>
    <name evidence="8" type="ORF">CNECB9_1710005</name>
</gene>
<evidence type="ECO:0000256" key="5">
    <source>
        <dbReference type="ARBA" id="ARBA00022801"/>
    </source>
</evidence>
<dbReference type="RefSeq" id="WP_340521574.1">
    <property type="nucleotide sequence ID" value="NZ_FMSH01000081.1"/>
</dbReference>
<dbReference type="InterPro" id="IPR002828">
    <property type="entry name" value="SurE-like_Pase/nucleotidase"/>
</dbReference>
<feature type="signal peptide" evidence="6">
    <location>
        <begin position="1"/>
        <end position="29"/>
    </location>
</feature>
<comment type="similarity">
    <text evidence="2">Belongs to the SurE nucleotidase family.</text>
</comment>
<feature type="domain" description="Survival protein SurE-like phosphatase/nucleotidase" evidence="7">
    <location>
        <begin position="32"/>
        <end position="255"/>
    </location>
</feature>
<dbReference type="Gene3D" id="3.40.1210.10">
    <property type="entry name" value="Survival protein SurE-like phosphatase/nucleotidase"/>
    <property type="match status" value="1"/>
</dbReference>
<keyword evidence="5" id="KW-0378">Hydrolase</keyword>
<dbReference type="Pfam" id="PF01975">
    <property type="entry name" value="SurE"/>
    <property type="match status" value="1"/>
</dbReference>
<evidence type="ECO:0000256" key="4">
    <source>
        <dbReference type="ARBA" id="ARBA00022723"/>
    </source>
</evidence>
<sequence>MLRLPTRLRLASLGIAAAALAAAASPAHALNILLTNDDGCAAPGITAVRKALQDAGHRVITVGPATNQSGSGAAYAVPDGRTRLVVDPLAGSADTFCVHRVKATFVAGSALNATNPDYLGSGSPVDATAMGLKIVGPESSFTPDLVVSGANFGENLSDSIPHSGTVMNVLFAARRGVPGIALSVGVDFAEARSGFPSTLAAFPKAGAFLARAIASMEAARPAGQPLLPVAHPLSINYPIVAGGTPAGVRLTTPGTVDSFTTAYKRNADNTVSIDVGAPESEAAALARTAETPAFLAKFITISPLDVDFRPTPLARGLFNRSRRELATLTP</sequence>
<proteinExistence type="inferred from homology"/>
<dbReference type="PANTHER" id="PTHR30457:SF0">
    <property type="entry name" value="PHOSPHATASE, PUTATIVE (AFU_ORTHOLOGUE AFUA_4G01070)-RELATED"/>
    <property type="match status" value="1"/>
</dbReference>
<feature type="chain" id="PRO_5009664808" description="5'-nucleotidase" evidence="6">
    <location>
        <begin position="30"/>
        <end position="330"/>
    </location>
</feature>
<comment type="catalytic activity">
    <reaction evidence="1">
        <text>a ribonucleoside 5'-phosphate + H2O = a ribonucleoside + phosphate</text>
        <dbReference type="Rhea" id="RHEA:12484"/>
        <dbReference type="ChEBI" id="CHEBI:15377"/>
        <dbReference type="ChEBI" id="CHEBI:18254"/>
        <dbReference type="ChEBI" id="CHEBI:43474"/>
        <dbReference type="ChEBI" id="CHEBI:58043"/>
        <dbReference type="EC" id="3.1.3.5"/>
    </reaction>
</comment>
<dbReference type="InterPro" id="IPR030048">
    <property type="entry name" value="SurE"/>
</dbReference>
<dbReference type="InterPro" id="IPR036523">
    <property type="entry name" value="SurE-like_sf"/>
</dbReference>
<dbReference type="SUPFAM" id="SSF64167">
    <property type="entry name" value="SurE-like"/>
    <property type="match status" value="1"/>
</dbReference>